<protein>
    <submittedName>
        <fullName evidence="2">Neutral/alkaline non-lysosomal ceramidase N-terminal domain-containing protein</fullName>
    </submittedName>
</protein>
<sequence>MVIRYGFSEKKINYIKVKGLSGYYPVRECKGEHDPLFVKTHTFFDESNHHYLFFISLDVIGIDSTLRYKVKKIIKENVLTDSHKFDLFLFATHTHSGPSGMINTNKKIKSGLTGIFGDYDSYMEEHLILLITESIVLSKYKMKTFNYSISKTNIHKVATNRHQPSKKIDQIMTVFEIITDTSKTAIVNYSCHPTVLSSSNYLISADFLSGFYEKMNESFDLVSFINGSSANISTRFTREKQSFSQSRFFSNSLYGQFIREKEYLKEKETLERISFVEKSIRLKTKDVSNISKREEQISIEELKWKLKEENSVEESRLIEVEIEGKRATIKMKDTLNDISSIKVPFWIGLLDSQLIVFIPGEITSNLTEKLRSKYQALIFSLTNDYLFYFAEKDLYKTDMYEAQSSFFKVGEAEKLINKIEEHIKSFTCYNMLC</sequence>
<keyword evidence="3" id="KW-1185">Reference proteome</keyword>
<organism evidence="2 3">
    <name type="scientific">Oceanobacillus aidingensis</name>
    <dbReference type="NCBI Taxonomy" id="645964"/>
    <lineage>
        <taxon>Bacteria</taxon>
        <taxon>Bacillati</taxon>
        <taxon>Bacillota</taxon>
        <taxon>Bacilli</taxon>
        <taxon>Bacillales</taxon>
        <taxon>Bacillaceae</taxon>
        <taxon>Oceanobacillus</taxon>
    </lineage>
</organism>
<feature type="domain" description="Tyrosinase copper-binding" evidence="1">
    <location>
        <begin position="34"/>
        <end position="45"/>
    </location>
</feature>
<dbReference type="InterPro" id="IPR002227">
    <property type="entry name" value="Tyrosinase_Cu-bd"/>
</dbReference>
<comment type="caution">
    <text evidence="2">The sequence shown here is derived from an EMBL/GenBank/DDBJ whole genome shotgun (WGS) entry which is preliminary data.</text>
</comment>
<proteinExistence type="predicted"/>
<gene>
    <name evidence="2" type="ORF">ACFO3P_18375</name>
</gene>
<evidence type="ECO:0000259" key="1">
    <source>
        <dbReference type="PROSITE" id="PS00498"/>
    </source>
</evidence>
<dbReference type="EMBL" id="JBHSFT010000047">
    <property type="protein sequence ID" value="MFC4664147.1"/>
    <property type="molecule type" value="Genomic_DNA"/>
</dbReference>
<dbReference type="Proteomes" id="UP001595988">
    <property type="component" value="Unassembled WGS sequence"/>
</dbReference>
<reference evidence="3" key="1">
    <citation type="journal article" date="2019" name="Int. J. Syst. Evol. Microbiol.">
        <title>The Global Catalogue of Microorganisms (GCM) 10K type strain sequencing project: providing services to taxonomists for standard genome sequencing and annotation.</title>
        <authorList>
            <consortium name="The Broad Institute Genomics Platform"/>
            <consortium name="The Broad Institute Genome Sequencing Center for Infectious Disease"/>
            <person name="Wu L."/>
            <person name="Ma J."/>
        </authorList>
    </citation>
    <scope>NUCLEOTIDE SEQUENCE [LARGE SCALE GENOMIC DNA]</scope>
    <source>
        <strain evidence="3">CCUG 37257</strain>
    </source>
</reference>
<dbReference type="Pfam" id="PF04734">
    <property type="entry name" value="Ceramidase_alk"/>
    <property type="match status" value="1"/>
</dbReference>
<name>A0ABV9K2C5_9BACI</name>
<accession>A0ABV9K2C5</accession>
<evidence type="ECO:0000313" key="3">
    <source>
        <dbReference type="Proteomes" id="UP001595988"/>
    </source>
</evidence>
<dbReference type="PROSITE" id="PS00498">
    <property type="entry name" value="TYROSINASE_2"/>
    <property type="match status" value="1"/>
</dbReference>
<dbReference type="InterPro" id="IPR031329">
    <property type="entry name" value="NEUT/ALK_ceramidase_N"/>
</dbReference>
<evidence type="ECO:0000313" key="2">
    <source>
        <dbReference type="EMBL" id="MFC4664147.1"/>
    </source>
</evidence>
<dbReference type="RefSeq" id="WP_193062151.1">
    <property type="nucleotide sequence ID" value="NZ_JBHSFT010000047.1"/>
</dbReference>